<dbReference type="Gene3D" id="3.50.50.60">
    <property type="entry name" value="FAD/NAD(P)-binding domain"/>
    <property type="match status" value="2"/>
</dbReference>
<keyword evidence="9" id="KW-1185">Reference proteome</keyword>
<evidence type="ECO:0000256" key="5">
    <source>
        <dbReference type="SAM" id="MobiDB-lite"/>
    </source>
</evidence>
<dbReference type="Pfam" id="PF00732">
    <property type="entry name" value="GMC_oxred_N"/>
    <property type="match status" value="1"/>
</dbReference>
<sequence length="638" mass="66877">MHLSILTSFALFITSIAAVSSSRNSDPRVRRAPSISAEKNATYDYVIVGGGTAGLVIASRLSENPALRVAVIEAGGRYEVDNGNVSVIPGYATVGAGTSPADIASAAAVDWGFITTPQATTGSAQMWADEVDDQSYTFDKLLPYYEKSSQYTPPQFPQPNSTNIQDPKTLTSKTAPVQVSFGGYDDPFGTWIIPAFKAIGQAAINGFTSGKLIGAAYCPSTINPDGNKRSSSETAYLQPAANRTNLHVYEHTLANNIIFDSAKRATGVNVTTGSTAQIISATKEVILSAGTFQSPQLLMLSGIGPASTLKSLDIPLIQDLPGVGQNLWDQVYYGSSLRVNLLTNSAGLNNPLLAAAGIAAYDADSTGPLSIGNTGVLGWEKLSTSTSPTSKNVTTTLSPATKNALAIFPPDWPELEFLPASGVLGYQRVFATEDPRDGYNYATIATALVAPLSRGNITINSTSAADPPVINPNWLTHPADIELAVAAFKRQREVWSLGLSNITLGDERIPGVKVQTDAEILHFIRESLAPVWHAACTCKMGRDTDEMAVLDSNANVRGVTGLRVVDASSFPILPPGHPQATIYAFAEKIAEVIAKGVAQGNGTAGDGVATTRGLTGLGAHGQGDRPTGPGIQPLGYGP</sequence>
<dbReference type="PIRSF" id="PIRSF000137">
    <property type="entry name" value="Alcohol_oxidase"/>
    <property type="match status" value="1"/>
</dbReference>
<accession>A0AA43QRX7</accession>
<keyword evidence="6" id="KW-0732">Signal</keyword>
<dbReference type="InterPro" id="IPR036188">
    <property type="entry name" value="FAD/NAD-bd_sf"/>
</dbReference>
<keyword evidence="4" id="KW-0285">Flavoprotein</keyword>
<dbReference type="SUPFAM" id="SSF51905">
    <property type="entry name" value="FAD/NAD(P)-binding domain"/>
    <property type="match status" value="1"/>
</dbReference>
<dbReference type="InterPro" id="IPR000172">
    <property type="entry name" value="GMC_OxRdtase_N"/>
</dbReference>
<dbReference type="Pfam" id="PF05199">
    <property type="entry name" value="GMC_oxred_C"/>
    <property type="match status" value="1"/>
</dbReference>
<feature type="region of interest" description="Disordered" evidence="5">
    <location>
        <begin position="613"/>
        <end position="638"/>
    </location>
</feature>
<dbReference type="InterPro" id="IPR012132">
    <property type="entry name" value="GMC_OxRdtase"/>
</dbReference>
<dbReference type="GO" id="GO:0044550">
    <property type="term" value="P:secondary metabolite biosynthetic process"/>
    <property type="evidence" value="ECO:0007669"/>
    <property type="project" value="TreeGrafter"/>
</dbReference>
<comment type="similarity">
    <text evidence="1">Belongs to the GMC oxidoreductase family.</text>
</comment>
<evidence type="ECO:0000256" key="1">
    <source>
        <dbReference type="ARBA" id="ARBA00010790"/>
    </source>
</evidence>
<evidence type="ECO:0000313" key="8">
    <source>
        <dbReference type="EMBL" id="MDI1490429.1"/>
    </source>
</evidence>
<evidence type="ECO:0000256" key="4">
    <source>
        <dbReference type="PIRSR" id="PIRSR000137-2"/>
    </source>
</evidence>
<comment type="caution">
    <text evidence="8">The sequence shown here is derived from an EMBL/GenBank/DDBJ whole genome shotgun (WGS) entry which is preliminary data.</text>
</comment>
<dbReference type="AlphaFoldDB" id="A0AA43QRX7"/>
<dbReference type="GO" id="GO:0050660">
    <property type="term" value="F:flavin adenine dinucleotide binding"/>
    <property type="evidence" value="ECO:0007669"/>
    <property type="project" value="InterPro"/>
</dbReference>
<proteinExistence type="inferred from homology"/>
<dbReference type="Proteomes" id="UP001161017">
    <property type="component" value="Unassembled WGS sequence"/>
</dbReference>
<dbReference type="EMBL" id="JAPUFD010000011">
    <property type="protein sequence ID" value="MDI1490429.1"/>
    <property type="molecule type" value="Genomic_DNA"/>
</dbReference>
<protein>
    <recommendedName>
        <fullName evidence="7">Glucose-methanol-choline oxidoreductase N-terminal domain-containing protein</fullName>
    </recommendedName>
</protein>
<gene>
    <name evidence="8" type="ORF">OHK93_001632</name>
</gene>
<feature type="active site" description="Proton donor" evidence="3">
    <location>
        <position position="533"/>
    </location>
</feature>
<feature type="domain" description="Glucose-methanol-choline oxidoreductase N-terminal" evidence="7">
    <location>
        <begin position="290"/>
        <end position="304"/>
    </location>
</feature>
<feature type="binding site" evidence="4">
    <location>
        <begin position="532"/>
        <end position="533"/>
    </location>
    <ligand>
        <name>FAD</name>
        <dbReference type="ChEBI" id="CHEBI:57692"/>
    </ligand>
</feature>
<organism evidence="8 9">
    <name type="scientific">Ramalina farinacea</name>
    <dbReference type="NCBI Taxonomy" id="258253"/>
    <lineage>
        <taxon>Eukaryota</taxon>
        <taxon>Fungi</taxon>
        <taxon>Dikarya</taxon>
        <taxon>Ascomycota</taxon>
        <taxon>Pezizomycotina</taxon>
        <taxon>Lecanoromycetes</taxon>
        <taxon>OSLEUM clade</taxon>
        <taxon>Lecanoromycetidae</taxon>
        <taxon>Lecanorales</taxon>
        <taxon>Lecanorineae</taxon>
        <taxon>Ramalinaceae</taxon>
        <taxon>Ramalina</taxon>
    </lineage>
</organism>
<evidence type="ECO:0000256" key="2">
    <source>
        <dbReference type="ARBA" id="ARBA00023180"/>
    </source>
</evidence>
<feature type="signal peptide" evidence="6">
    <location>
        <begin position="1"/>
        <end position="18"/>
    </location>
</feature>
<comment type="cofactor">
    <cofactor evidence="4">
        <name>FAD</name>
        <dbReference type="ChEBI" id="CHEBI:57692"/>
    </cofactor>
</comment>
<feature type="region of interest" description="Disordered" evidence="5">
    <location>
        <begin position="149"/>
        <end position="168"/>
    </location>
</feature>
<reference evidence="8" key="1">
    <citation type="journal article" date="2023" name="Genome Biol. Evol.">
        <title>First Whole Genome Sequence and Flow Cytometry Genome Size Data for the Lichen-Forming Fungus Ramalina farinacea (Ascomycota).</title>
        <authorList>
            <person name="Llewellyn T."/>
            <person name="Mian S."/>
            <person name="Hill R."/>
            <person name="Leitch I.J."/>
            <person name="Gaya E."/>
        </authorList>
    </citation>
    <scope>NUCLEOTIDE SEQUENCE</scope>
    <source>
        <strain evidence="8">LIQ254RAFAR</strain>
    </source>
</reference>
<dbReference type="InterPro" id="IPR007867">
    <property type="entry name" value="GMC_OxRtase_C"/>
</dbReference>
<dbReference type="Gene3D" id="3.30.560.10">
    <property type="entry name" value="Glucose Oxidase, domain 3"/>
    <property type="match status" value="2"/>
</dbReference>
<dbReference type="PROSITE" id="PS00624">
    <property type="entry name" value="GMC_OXRED_2"/>
    <property type="match status" value="1"/>
</dbReference>
<feature type="chain" id="PRO_5041434924" description="Glucose-methanol-choline oxidoreductase N-terminal domain-containing protein" evidence="6">
    <location>
        <begin position="19"/>
        <end position="638"/>
    </location>
</feature>
<keyword evidence="2" id="KW-0325">Glycoprotein</keyword>
<dbReference type="PANTHER" id="PTHR11552:SF138">
    <property type="entry name" value="DEHYDROGENASE PKFF-RELATED"/>
    <property type="match status" value="1"/>
</dbReference>
<evidence type="ECO:0000256" key="3">
    <source>
        <dbReference type="PIRSR" id="PIRSR000137-1"/>
    </source>
</evidence>
<feature type="active site" description="Proton acceptor" evidence="3">
    <location>
        <position position="577"/>
    </location>
</feature>
<evidence type="ECO:0000313" key="9">
    <source>
        <dbReference type="Proteomes" id="UP001161017"/>
    </source>
</evidence>
<feature type="binding site" evidence="4">
    <location>
        <begin position="578"/>
        <end position="579"/>
    </location>
    <ligand>
        <name>FAD</name>
        <dbReference type="ChEBI" id="CHEBI:57692"/>
    </ligand>
</feature>
<keyword evidence="4" id="KW-0274">FAD</keyword>
<evidence type="ECO:0000256" key="6">
    <source>
        <dbReference type="SAM" id="SignalP"/>
    </source>
</evidence>
<dbReference type="SUPFAM" id="SSF54373">
    <property type="entry name" value="FAD-linked reductases, C-terminal domain"/>
    <property type="match status" value="1"/>
</dbReference>
<dbReference type="GO" id="GO:0016614">
    <property type="term" value="F:oxidoreductase activity, acting on CH-OH group of donors"/>
    <property type="evidence" value="ECO:0007669"/>
    <property type="project" value="InterPro"/>
</dbReference>
<evidence type="ECO:0000259" key="7">
    <source>
        <dbReference type="PROSITE" id="PS00624"/>
    </source>
</evidence>
<name>A0AA43QRX7_9LECA</name>
<dbReference type="PANTHER" id="PTHR11552">
    <property type="entry name" value="GLUCOSE-METHANOL-CHOLINE GMC OXIDOREDUCTASE"/>
    <property type="match status" value="1"/>
</dbReference>